<organism evidence="2 3">
    <name type="scientific">Nonomuraea africana</name>
    <dbReference type="NCBI Taxonomy" id="46171"/>
    <lineage>
        <taxon>Bacteria</taxon>
        <taxon>Bacillati</taxon>
        <taxon>Actinomycetota</taxon>
        <taxon>Actinomycetes</taxon>
        <taxon>Streptosporangiales</taxon>
        <taxon>Streptosporangiaceae</taxon>
        <taxon>Nonomuraea</taxon>
    </lineage>
</organism>
<evidence type="ECO:0000313" key="3">
    <source>
        <dbReference type="Proteomes" id="UP000661607"/>
    </source>
</evidence>
<feature type="transmembrane region" description="Helical" evidence="1">
    <location>
        <begin position="87"/>
        <end position="105"/>
    </location>
</feature>
<comment type="caution">
    <text evidence="2">The sequence shown here is derived from an EMBL/GenBank/DDBJ whole genome shotgun (WGS) entry which is preliminary data.</text>
</comment>
<feature type="transmembrane region" description="Helical" evidence="1">
    <location>
        <begin position="62"/>
        <end position="80"/>
    </location>
</feature>
<keyword evidence="1" id="KW-0472">Membrane</keyword>
<sequence>MITLAAVLQILIALAFVSIPLVRARYGAGALAATEAELDRQNIPRSVLAENNIRFDASGHETWAPLSIAVLVTALAVLNLTGSWGETLSWVLQPLVLLVNLFILYSNLTAERSVRAHFAKTGDPVLQRIDVKAMLGAAERAFPSWVLPGLQNLRHVIVMGGSVAALVLLAIS</sequence>
<keyword evidence="1" id="KW-1133">Transmembrane helix</keyword>
<gene>
    <name evidence="2" type="ORF">H4W81_008769</name>
</gene>
<dbReference type="RefSeq" id="WP_225959068.1">
    <property type="nucleotide sequence ID" value="NZ_BAAASY010000010.1"/>
</dbReference>
<dbReference type="Proteomes" id="UP000661607">
    <property type="component" value="Unassembled WGS sequence"/>
</dbReference>
<evidence type="ECO:0000256" key="1">
    <source>
        <dbReference type="SAM" id="Phobius"/>
    </source>
</evidence>
<protein>
    <recommendedName>
        <fullName evidence="4">DUF1772 domain-containing protein</fullName>
    </recommendedName>
</protein>
<keyword evidence="1" id="KW-0812">Transmembrane</keyword>
<accession>A0ABR9KVG5</accession>
<keyword evidence="3" id="KW-1185">Reference proteome</keyword>
<evidence type="ECO:0000313" key="2">
    <source>
        <dbReference type="EMBL" id="MBE1565990.1"/>
    </source>
</evidence>
<reference evidence="2 3" key="1">
    <citation type="submission" date="2020-10" db="EMBL/GenBank/DDBJ databases">
        <title>Sequencing the genomes of 1000 actinobacteria strains.</title>
        <authorList>
            <person name="Klenk H.-P."/>
        </authorList>
    </citation>
    <scope>NUCLEOTIDE SEQUENCE [LARGE SCALE GENOMIC DNA]</scope>
    <source>
        <strain evidence="2 3">DSM 43748</strain>
    </source>
</reference>
<dbReference type="EMBL" id="JADBEF010000001">
    <property type="protein sequence ID" value="MBE1565990.1"/>
    <property type="molecule type" value="Genomic_DNA"/>
</dbReference>
<evidence type="ECO:0008006" key="4">
    <source>
        <dbReference type="Google" id="ProtNLM"/>
    </source>
</evidence>
<proteinExistence type="predicted"/>
<name>A0ABR9KVG5_9ACTN</name>